<dbReference type="RefSeq" id="WP_218283922.1">
    <property type="nucleotide sequence ID" value="NZ_CP078093.1"/>
</dbReference>
<organism evidence="4 5">
    <name type="scientific">Crassaminicella indica</name>
    <dbReference type="NCBI Taxonomy" id="2855394"/>
    <lineage>
        <taxon>Bacteria</taxon>
        <taxon>Bacillati</taxon>
        <taxon>Bacillota</taxon>
        <taxon>Clostridia</taxon>
        <taxon>Eubacteriales</taxon>
        <taxon>Clostridiaceae</taxon>
        <taxon>Crassaminicella</taxon>
    </lineage>
</organism>
<keyword evidence="2" id="KW-0472">Membrane</keyword>
<dbReference type="EMBL" id="CP078093">
    <property type="protein sequence ID" value="QXM07236.1"/>
    <property type="molecule type" value="Genomic_DNA"/>
</dbReference>
<keyword evidence="2" id="KW-0812">Transmembrane</keyword>
<dbReference type="PANTHER" id="PTHR43156:SF2">
    <property type="entry name" value="STAGE II SPORULATION PROTEIN E"/>
    <property type="match status" value="1"/>
</dbReference>
<dbReference type="InterPro" id="IPR001932">
    <property type="entry name" value="PPM-type_phosphatase-like_dom"/>
</dbReference>
<dbReference type="SMART" id="SM00331">
    <property type="entry name" value="PP2C_SIG"/>
    <property type="match status" value="1"/>
</dbReference>
<name>A0ABX8RK08_9CLOT</name>
<proteinExistence type="predicted"/>
<reference evidence="4" key="1">
    <citation type="submission" date="2021-07" db="EMBL/GenBank/DDBJ databases">
        <title>Complete genome sequence of Crassaminicella sp. 143-21, isolated from a deep-sea hydrothermal vent.</title>
        <authorList>
            <person name="Li X."/>
        </authorList>
    </citation>
    <scope>NUCLEOTIDE SEQUENCE</scope>
    <source>
        <strain evidence="4">143-21</strain>
    </source>
</reference>
<feature type="transmembrane region" description="Helical" evidence="2">
    <location>
        <begin position="121"/>
        <end position="144"/>
    </location>
</feature>
<sequence length="796" mass="89397">MADKINVIPYQRVYSGQAHTYMGERKKTGIFHLSKNMFMLVLVGFLLGRANILDGLAPFGIAFYISLLTKDKKYSYIGLFVLLGMFTTHINTAKYIIALALSFIVFLVIRDKVRAKTFMTAIAASFVMFLAGLIYMLATEIYIYDLVMEGFESVVVFVFVYILSYAVPIIIQRRNRKVLSNEELICIAILSAVVVSGLANIVIGNFRIKNIFGILLTLIFAYNGGASIGASVGITIGIITSMSSIETPMVISIYGFSGLLAGIFKDLGKKGSAIGIILGNAILTFYINGSTEVLIQFEEIIASCMLFIIMPRAMMQYMEKFANANNYKIDKTRSERIKEMIYLRLKEYSNAFSELATTYGNIAEKEKLIDQNDMANMVDEVAEKICKHCGMCRSCWHNNFYSTYNDIVNVISYLESYGKIKSEKIPQVLKKRCIKLDSLIDAIMGRFEVHKVHYEWQRRLFESRQLVAEQFEGVAHIIDDLSKEINMKIDFRTEVEDALYVAFDKEGIPIDKITVLEKEDEKFEIAIEKRACFDRKQCDERIAPIVSKVIGRDVVRKPKLCKADAKTGNCSFTLTEAEKYRIATGVARVSKDDICGDSYSFIDLPDGKYMMALSDGMGSGERAAKESQASISVLEQLMEAGFEKDVAIKTINSILVLKSSEETFSTMDLSMVDLYTGKVEFVKIGAASSFIKRANGDVEVIRSTSLPIGILNNVDIESFGQRLNNGDFVVMMSDGVLDADSDVDEKEQWIISALKKIKSKNPQRIADDLLDMAIKKYGNKIKDDMTVMISKVWEVR</sequence>
<evidence type="ECO:0000313" key="5">
    <source>
        <dbReference type="Proteomes" id="UP000886818"/>
    </source>
</evidence>
<feature type="transmembrane region" description="Helical" evidence="2">
    <location>
        <begin position="270"/>
        <end position="288"/>
    </location>
</feature>
<evidence type="ECO:0000259" key="3">
    <source>
        <dbReference type="PROSITE" id="PS51746"/>
    </source>
</evidence>
<dbReference type="PROSITE" id="PS51746">
    <property type="entry name" value="PPM_2"/>
    <property type="match status" value="1"/>
</dbReference>
<evidence type="ECO:0000256" key="1">
    <source>
        <dbReference type="ARBA" id="ARBA00022801"/>
    </source>
</evidence>
<keyword evidence="5" id="KW-1185">Reference proteome</keyword>
<dbReference type="InterPro" id="IPR052016">
    <property type="entry name" value="Bact_Sigma-Reg"/>
</dbReference>
<dbReference type="Pfam" id="PF07228">
    <property type="entry name" value="SpoIIE"/>
    <property type="match status" value="1"/>
</dbReference>
<dbReference type="InterPro" id="IPR014221">
    <property type="entry name" value="SpoII_E"/>
</dbReference>
<dbReference type="Proteomes" id="UP000886818">
    <property type="component" value="Chromosome"/>
</dbReference>
<feature type="domain" description="PPM-type phosphatase" evidence="3">
    <location>
        <begin position="583"/>
        <end position="792"/>
    </location>
</feature>
<evidence type="ECO:0000313" key="4">
    <source>
        <dbReference type="EMBL" id="QXM07236.1"/>
    </source>
</evidence>
<dbReference type="Pfam" id="PF19732">
    <property type="entry name" value="SpoIIE_N"/>
    <property type="match status" value="1"/>
</dbReference>
<dbReference type="GO" id="GO:0004722">
    <property type="term" value="F:protein serine/threonine phosphatase activity"/>
    <property type="evidence" value="ECO:0007669"/>
    <property type="project" value="UniProtKB-EC"/>
</dbReference>
<evidence type="ECO:0000256" key="2">
    <source>
        <dbReference type="SAM" id="Phobius"/>
    </source>
</evidence>
<keyword evidence="2" id="KW-1133">Transmembrane helix</keyword>
<feature type="transmembrane region" description="Helical" evidence="2">
    <location>
        <begin position="37"/>
        <end position="65"/>
    </location>
</feature>
<gene>
    <name evidence="4" type="primary">spoIIE</name>
    <name evidence="4" type="ORF">KVH43_05970</name>
</gene>
<accession>A0ABX8RK08</accession>
<feature type="transmembrane region" description="Helical" evidence="2">
    <location>
        <begin position="150"/>
        <end position="171"/>
    </location>
</feature>
<feature type="transmembrane region" description="Helical" evidence="2">
    <location>
        <begin position="77"/>
        <end position="109"/>
    </location>
</feature>
<dbReference type="InterPro" id="IPR045768">
    <property type="entry name" value="SpoIIE_N"/>
</dbReference>
<dbReference type="EC" id="3.1.3.16" evidence="4"/>
<feature type="transmembrane region" description="Helical" evidence="2">
    <location>
        <begin position="212"/>
        <end position="240"/>
    </location>
</feature>
<keyword evidence="1 4" id="KW-0378">Hydrolase</keyword>
<dbReference type="PANTHER" id="PTHR43156">
    <property type="entry name" value="STAGE II SPORULATION PROTEIN E-RELATED"/>
    <property type="match status" value="1"/>
</dbReference>
<feature type="transmembrane region" description="Helical" evidence="2">
    <location>
        <begin position="183"/>
        <end position="206"/>
    </location>
</feature>
<dbReference type="NCBIfam" id="TIGR02865">
    <property type="entry name" value="spore_II_E"/>
    <property type="match status" value="1"/>
</dbReference>
<protein>
    <submittedName>
        <fullName evidence="4">Stage II sporulation protein E</fullName>
        <ecNumber evidence="4">3.1.3.16</ecNumber>
    </submittedName>
</protein>